<proteinExistence type="predicted"/>
<evidence type="ECO:0000256" key="1">
    <source>
        <dbReference type="SAM" id="MobiDB-lite"/>
    </source>
</evidence>
<dbReference type="RefSeq" id="WP_258018446.1">
    <property type="nucleotide sequence ID" value="NZ_FRBK01000012.1"/>
</dbReference>
<feature type="signal peptide" evidence="2">
    <location>
        <begin position="1"/>
        <end position="26"/>
    </location>
</feature>
<dbReference type="AlphaFoldDB" id="A0A9X8QW74"/>
<reference evidence="4" key="1">
    <citation type="submission" date="2016-11" db="EMBL/GenBank/DDBJ databases">
        <authorList>
            <person name="Jaros S."/>
            <person name="Januszkiewicz K."/>
            <person name="Wedrychowicz H."/>
        </authorList>
    </citation>
    <scope>NUCLEOTIDE SEQUENCE [LARGE SCALE GENOMIC DNA]</scope>
    <source>
        <strain evidence="4">CGMCC 4.3555</strain>
    </source>
</reference>
<protein>
    <submittedName>
        <fullName evidence="3">Uncharacterized protein</fullName>
    </submittedName>
</protein>
<gene>
    <name evidence="3" type="ORF">SAMN05216268_112144</name>
</gene>
<name>A0A9X8QW74_9ACTN</name>
<accession>A0A9X8QW74</accession>
<feature type="region of interest" description="Disordered" evidence="1">
    <location>
        <begin position="72"/>
        <end position="117"/>
    </location>
</feature>
<comment type="caution">
    <text evidence="3">The sequence shown here is derived from an EMBL/GenBank/DDBJ whole genome shotgun (WGS) entry which is preliminary data.</text>
</comment>
<keyword evidence="2" id="KW-0732">Signal</keyword>
<sequence length="117" mass="12587">MRTRMAATAVVAATVLTLTGSTVASASGKDTPRRSKDSPVKMAACALGSALGALTGGDDTCLRDRVKEAREAQRREAMAREDRGERRRSGMARAEEDRMDGMGREEGMSRGELLPRM</sequence>
<evidence type="ECO:0000313" key="3">
    <source>
        <dbReference type="EMBL" id="SHM60531.1"/>
    </source>
</evidence>
<dbReference type="Proteomes" id="UP000184388">
    <property type="component" value="Unassembled WGS sequence"/>
</dbReference>
<dbReference type="EMBL" id="FRBK01000012">
    <property type="protein sequence ID" value="SHM60531.1"/>
    <property type="molecule type" value="Genomic_DNA"/>
</dbReference>
<evidence type="ECO:0000256" key="2">
    <source>
        <dbReference type="SAM" id="SignalP"/>
    </source>
</evidence>
<organism evidence="3 4">
    <name type="scientific">Streptomyces yunnanensis</name>
    <dbReference type="NCBI Taxonomy" id="156453"/>
    <lineage>
        <taxon>Bacteria</taxon>
        <taxon>Bacillati</taxon>
        <taxon>Actinomycetota</taxon>
        <taxon>Actinomycetes</taxon>
        <taxon>Kitasatosporales</taxon>
        <taxon>Streptomycetaceae</taxon>
        <taxon>Streptomyces</taxon>
    </lineage>
</organism>
<evidence type="ECO:0000313" key="4">
    <source>
        <dbReference type="Proteomes" id="UP000184388"/>
    </source>
</evidence>
<feature type="chain" id="PRO_5040949349" evidence="2">
    <location>
        <begin position="27"/>
        <end position="117"/>
    </location>
</feature>